<feature type="region of interest" description="Disordered" evidence="1">
    <location>
        <begin position="1"/>
        <end position="66"/>
    </location>
</feature>
<feature type="region of interest" description="Disordered" evidence="1">
    <location>
        <begin position="364"/>
        <end position="383"/>
    </location>
</feature>
<dbReference type="AlphaFoldDB" id="A0A1Y2AZA4"/>
<feature type="compositionally biased region" description="Polar residues" evidence="1">
    <location>
        <begin position="364"/>
        <end position="376"/>
    </location>
</feature>
<dbReference type="EMBL" id="MCGO01000101">
    <property type="protein sequence ID" value="ORY27567.1"/>
    <property type="molecule type" value="Genomic_DNA"/>
</dbReference>
<feature type="compositionally biased region" description="Low complexity" evidence="1">
    <location>
        <begin position="278"/>
        <end position="302"/>
    </location>
</feature>
<comment type="caution">
    <text evidence="2">The sequence shown here is derived from an EMBL/GenBank/DDBJ whole genome shotgun (WGS) entry which is preliminary data.</text>
</comment>
<feature type="compositionally biased region" description="Low complexity" evidence="1">
    <location>
        <begin position="1"/>
        <end position="19"/>
    </location>
</feature>
<sequence length="413" mass="45187">MNPLPQQQQQQQQPPQSSQGKRVPAPRRSQSNLPPSSASFHPPQSQPPIQPAQQFTQPPGPMHQAFPSQISQMHQNHQPNQPNHFQRLQPHIVRTNSMPANASFINPQAQQNQAQFRVPSSLPQQIHQNHPQFNFAPAQNQHQLQHQQRQAGPVRTPGIVPSSVLPATVTAQADILDSLFDAQSPLSQPHQSHQLQQSTQYHHFTPPQQFNSPLPLSHPINTNPQQPPPSVPASSEVATLKLQISQMQTHIHQLLENQRHMSNQIMSLAATLTNSNNTANTTITTTTTSPPSLLPPTSLTTPTPSPPHSVPTQTPVQLHNQTPLDIVTPITSPTDAIESPPTRHNPSLSFGVKRKLDQTDLTTDSSMSANSAFNGPTTTSNSLLSTNSLSIQPIDTAESDAILDQLLNFDGTC</sequence>
<name>A0A1Y2AZA4_9FUNG</name>
<evidence type="ECO:0000313" key="2">
    <source>
        <dbReference type="EMBL" id="ORY27567.1"/>
    </source>
</evidence>
<dbReference type="Proteomes" id="UP000193642">
    <property type="component" value="Unassembled WGS sequence"/>
</dbReference>
<keyword evidence="3" id="KW-1185">Reference proteome</keyword>
<reference evidence="2 3" key="1">
    <citation type="submission" date="2016-07" db="EMBL/GenBank/DDBJ databases">
        <title>Pervasive Adenine N6-methylation of Active Genes in Fungi.</title>
        <authorList>
            <consortium name="DOE Joint Genome Institute"/>
            <person name="Mondo S.J."/>
            <person name="Dannebaum R.O."/>
            <person name="Kuo R.C."/>
            <person name="Labutti K."/>
            <person name="Haridas S."/>
            <person name="Kuo A."/>
            <person name="Salamov A."/>
            <person name="Ahrendt S.R."/>
            <person name="Lipzen A."/>
            <person name="Sullivan W."/>
            <person name="Andreopoulos W.B."/>
            <person name="Clum A."/>
            <person name="Lindquist E."/>
            <person name="Daum C."/>
            <person name="Ramamoorthy G.K."/>
            <person name="Gryganskyi A."/>
            <person name="Culley D."/>
            <person name="Magnuson J.K."/>
            <person name="James T.Y."/>
            <person name="O'Malley M.A."/>
            <person name="Stajich J.E."/>
            <person name="Spatafora J.W."/>
            <person name="Visel A."/>
            <person name="Grigoriev I.V."/>
        </authorList>
    </citation>
    <scope>NUCLEOTIDE SEQUENCE [LARGE SCALE GENOMIC DNA]</scope>
    <source>
        <strain evidence="2 3">JEL800</strain>
    </source>
</reference>
<protein>
    <submittedName>
        <fullName evidence="2">Uncharacterized protein</fullName>
    </submittedName>
</protein>
<feature type="compositionally biased region" description="Polar residues" evidence="1">
    <location>
        <begin position="28"/>
        <end position="39"/>
    </location>
</feature>
<organism evidence="2 3">
    <name type="scientific">Rhizoclosmatium globosum</name>
    <dbReference type="NCBI Taxonomy" id="329046"/>
    <lineage>
        <taxon>Eukaryota</taxon>
        <taxon>Fungi</taxon>
        <taxon>Fungi incertae sedis</taxon>
        <taxon>Chytridiomycota</taxon>
        <taxon>Chytridiomycota incertae sedis</taxon>
        <taxon>Chytridiomycetes</taxon>
        <taxon>Chytridiales</taxon>
        <taxon>Chytriomycetaceae</taxon>
        <taxon>Rhizoclosmatium</taxon>
    </lineage>
</organism>
<proteinExistence type="predicted"/>
<evidence type="ECO:0000256" key="1">
    <source>
        <dbReference type="SAM" id="MobiDB-lite"/>
    </source>
</evidence>
<feature type="compositionally biased region" description="Low complexity" evidence="1">
    <location>
        <begin position="184"/>
        <end position="198"/>
    </location>
</feature>
<evidence type="ECO:0000313" key="3">
    <source>
        <dbReference type="Proteomes" id="UP000193642"/>
    </source>
</evidence>
<feature type="region of interest" description="Disordered" evidence="1">
    <location>
        <begin position="278"/>
        <end position="314"/>
    </location>
</feature>
<accession>A0A1Y2AZA4</accession>
<feature type="compositionally biased region" description="Polar residues" evidence="1">
    <location>
        <begin position="199"/>
        <end position="223"/>
    </location>
</feature>
<feature type="region of interest" description="Disordered" evidence="1">
    <location>
        <begin position="184"/>
        <end position="236"/>
    </location>
</feature>
<gene>
    <name evidence="2" type="ORF">BCR33DRAFT_773144</name>
</gene>